<dbReference type="Gene3D" id="3.30.1330.40">
    <property type="entry name" value="RutC-like"/>
    <property type="match status" value="1"/>
</dbReference>
<proteinExistence type="predicted"/>
<dbReference type="SUPFAM" id="SSF55298">
    <property type="entry name" value="YjgF-like"/>
    <property type="match status" value="1"/>
</dbReference>
<feature type="non-terminal residue" evidence="1">
    <location>
        <position position="1"/>
    </location>
</feature>
<dbReference type="Proteomes" id="UP000265618">
    <property type="component" value="Unassembled WGS sequence"/>
</dbReference>
<dbReference type="AlphaFoldDB" id="A0A9K3GI74"/>
<accession>A0A9K3GI74</accession>
<organism evidence="1 2">
    <name type="scientific">Kipferlia bialata</name>
    <dbReference type="NCBI Taxonomy" id="797122"/>
    <lineage>
        <taxon>Eukaryota</taxon>
        <taxon>Metamonada</taxon>
        <taxon>Carpediemonas-like organisms</taxon>
        <taxon>Kipferlia</taxon>
    </lineage>
</organism>
<name>A0A9K3GI74_9EUKA</name>
<evidence type="ECO:0000313" key="1">
    <source>
        <dbReference type="EMBL" id="GIQ83667.1"/>
    </source>
</evidence>
<dbReference type="InterPro" id="IPR035959">
    <property type="entry name" value="RutC-like_sf"/>
</dbReference>
<dbReference type="Pfam" id="PF01042">
    <property type="entry name" value="Ribonuc_L-PSP"/>
    <property type="match status" value="1"/>
</dbReference>
<keyword evidence="2" id="KW-1185">Reference proteome</keyword>
<protein>
    <submittedName>
        <fullName evidence="1">YjgF/YER057c/UK114 family protein</fullName>
    </submittedName>
</protein>
<reference evidence="1 2" key="1">
    <citation type="journal article" date="2018" name="PLoS ONE">
        <title>The draft genome of Kipferlia bialata reveals reductive genome evolution in fornicate parasites.</title>
        <authorList>
            <person name="Tanifuji G."/>
            <person name="Takabayashi S."/>
            <person name="Kume K."/>
            <person name="Takagi M."/>
            <person name="Nakayama T."/>
            <person name="Kamikawa R."/>
            <person name="Inagaki Y."/>
            <person name="Hashimoto T."/>
        </authorList>
    </citation>
    <scope>NUCLEOTIDE SEQUENCE [LARGE SCALE GENOMIC DNA]</scope>
    <source>
        <strain evidence="1">NY0173</strain>
    </source>
</reference>
<comment type="caution">
    <text evidence="1">The sequence shown here is derived from an EMBL/GenBank/DDBJ whole genome shotgun (WGS) entry which is preliminary data.</text>
</comment>
<dbReference type="EMBL" id="BDIP01001135">
    <property type="protein sequence ID" value="GIQ83667.1"/>
    <property type="molecule type" value="Genomic_DNA"/>
</dbReference>
<sequence length="130" mass="13945">TMRPTQITTTEAPAFGHLAQATTANGTCYLGGVVGMKDGDIIEGPAQMAQAFDNLRAVLKACGSCPRNICSINILLSPTCTEEEKTAFNAEWTKLLDGMEDGYRPARACWTASLQPGFLIEMVNCVALQE</sequence>
<dbReference type="InterPro" id="IPR006175">
    <property type="entry name" value="YjgF/YER057c/UK114"/>
</dbReference>
<gene>
    <name evidence="1" type="ORF">KIPB_005021</name>
</gene>
<evidence type="ECO:0000313" key="2">
    <source>
        <dbReference type="Proteomes" id="UP000265618"/>
    </source>
</evidence>